<dbReference type="HOGENOM" id="CLU_662254_0_0_1"/>
<evidence type="ECO:0000256" key="2">
    <source>
        <dbReference type="SAM" id="SignalP"/>
    </source>
</evidence>
<feature type="chain" id="PRO_5004548194" evidence="2">
    <location>
        <begin position="19"/>
        <end position="415"/>
    </location>
</feature>
<reference evidence="4" key="2">
    <citation type="submission" date="2013-04" db="EMBL/GenBank/DDBJ databases">
        <title>Genomic mechanisms accounting for the adaptation to parasitism in nematode-trapping fungi.</title>
        <authorList>
            <person name="Ahren D.G."/>
        </authorList>
    </citation>
    <scope>NUCLEOTIDE SEQUENCE [LARGE SCALE GENOMIC DNA]</scope>
    <source>
        <strain evidence="4">CBS 200.50</strain>
    </source>
</reference>
<reference evidence="3 4" key="1">
    <citation type="journal article" date="2013" name="PLoS Genet.">
        <title>Genomic mechanisms accounting for the adaptation to parasitism in nematode-trapping fungi.</title>
        <authorList>
            <person name="Meerupati T."/>
            <person name="Andersson K.M."/>
            <person name="Friman E."/>
            <person name="Kumar D."/>
            <person name="Tunlid A."/>
            <person name="Ahren D."/>
        </authorList>
    </citation>
    <scope>NUCLEOTIDE SEQUENCE [LARGE SCALE GENOMIC DNA]</scope>
    <source>
        <strain evidence="3 4">CBS 200.50</strain>
    </source>
</reference>
<feature type="region of interest" description="Disordered" evidence="1">
    <location>
        <begin position="376"/>
        <end position="415"/>
    </location>
</feature>
<keyword evidence="2" id="KW-0732">Signal</keyword>
<proteinExistence type="predicted"/>
<feature type="compositionally biased region" description="Low complexity" evidence="1">
    <location>
        <begin position="51"/>
        <end position="72"/>
    </location>
</feature>
<comment type="caution">
    <text evidence="3">The sequence shown here is derived from an EMBL/GenBank/DDBJ whole genome shotgun (WGS) entry which is preliminary data.</text>
</comment>
<sequence>MALKRGLLCSAWLSLVTAMPVAQGGEGGDSPDSDLGLSPPTDVFSPQNGMQPTTAGQHRTTTQTRPTNLQTHNNPFGLQNEVESKLDTSLRRLFGSDSQRDSGRIDSGLPLTLNGKLAPPGMFSQPQGQQTGWPWEYIERLPPDSGLMKTPTKGANVFDTNHSTPNHSSPPSVRLSGVQETIFRNDMQPGYQNSRNIHSNANPKYTSYTTPRGSSKWVNYAPSNEVTMANNGHPMEEQDFVKSFRQQYPEYAETISFIEDGDPRVSTPEKQTYDNFKFTPTPRIHVPPLASLPKGGTGAAGMGLPGRRESDLLPGDLENVLSHFVESTDDFENADGLESKASCDVTDAECVEGGTSLPLAGVVSNGFFQVRNPARISGIQRGPPSNPIPSTTKPTGFGGGPKGGPRMATTSNQEL</sequence>
<dbReference type="Proteomes" id="UP000015100">
    <property type="component" value="Unassembled WGS sequence"/>
</dbReference>
<protein>
    <submittedName>
        <fullName evidence="3">Uncharacterized protein</fullName>
    </submittedName>
</protein>
<evidence type="ECO:0000256" key="1">
    <source>
        <dbReference type="SAM" id="MobiDB-lite"/>
    </source>
</evidence>
<name>S8A089_DACHA</name>
<dbReference type="AlphaFoldDB" id="S8A089"/>
<gene>
    <name evidence="3" type="ORF">H072_10082</name>
</gene>
<organism evidence="3 4">
    <name type="scientific">Dactylellina haptotyla (strain CBS 200.50)</name>
    <name type="common">Nematode-trapping fungus</name>
    <name type="synonym">Monacrosporium haptotylum</name>
    <dbReference type="NCBI Taxonomy" id="1284197"/>
    <lineage>
        <taxon>Eukaryota</taxon>
        <taxon>Fungi</taxon>
        <taxon>Dikarya</taxon>
        <taxon>Ascomycota</taxon>
        <taxon>Pezizomycotina</taxon>
        <taxon>Orbiliomycetes</taxon>
        <taxon>Orbiliales</taxon>
        <taxon>Orbiliaceae</taxon>
        <taxon>Dactylellina</taxon>
    </lineage>
</organism>
<dbReference type="OrthoDB" id="10267037at2759"/>
<evidence type="ECO:0000313" key="4">
    <source>
        <dbReference type="Proteomes" id="UP000015100"/>
    </source>
</evidence>
<accession>S8A089</accession>
<feature type="region of interest" description="Disordered" evidence="1">
    <location>
        <begin position="23"/>
        <end position="76"/>
    </location>
</feature>
<evidence type="ECO:0000313" key="3">
    <source>
        <dbReference type="EMBL" id="EPS36395.1"/>
    </source>
</evidence>
<keyword evidence="4" id="KW-1185">Reference proteome</keyword>
<feature type="signal peptide" evidence="2">
    <location>
        <begin position="1"/>
        <end position="18"/>
    </location>
</feature>
<dbReference type="EMBL" id="AQGS01000912">
    <property type="protein sequence ID" value="EPS36395.1"/>
    <property type="molecule type" value="Genomic_DNA"/>
</dbReference>